<protein>
    <submittedName>
        <fullName evidence="2">DUF3788 family protein</fullName>
    </submittedName>
</protein>
<evidence type="ECO:0000313" key="3">
    <source>
        <dbReference type="Proteomes" id="UP001489509"/>
    </source>
</evidence>
<evidence type="ECO:0000259" key="1">
    <source>
        <dbReference type="Pfam" id="PF06445"/>
    </source>
</evidence>
<dbReference type="Proteomes" id="UP001489509">
    <property type="component" value="Unassembled WGS sequence"/>
</dbReference>
<proteinExistence type="predicted"/>
<dbReference type="Pfam" id="PF12663">
    <property type="entry name" value="DUF3788"/>
    <property type="match status" value="1"/>
</dbReference>
<dbReference type="RefSeq" id="WP_349220217.1">
    <property type="nucleotide sequence ID" value="NZ_JBBMFD010000020.1"/>
</dbReference>
<dbReference type="Gene3D" id="3.20.80.10">
    <property type="entry name" value="Regulatory factor, effector binding domain"/>
    <property type="match status" value="1"/>
</dbReference>
<dbReference type="EMBL" id="JBBMFD010000020">
    <property type="protein sequence ID" value="MEQ2441246.1"/>
    <property type="molecule type" value="Genomic_DNA"/>
</dbReference>
<keyword evidence="3" id="KW-1185">Reference proteome</keyword>
<sequence length="353" mass="39441">MATVSAPTTEKLAAMLGPEAFSRFEALCAYLQQTYSPQLAWHDGGKEWTYECKFRRGGKTIASLLADEGKAGLLLIFGKAEREKVEALRASLSPALLSFYDQAATYRDGKWALFPLDGTAMLEEVLPFLTAKRKPGGKKPAIAGEKLDFKKAYPDLYLPKQTPSLVTVPPMPFLMVDGTGDPAGECYQEAVQTLYALAFSIKMRKRTGNVPQGYVDYVVPPLEGLWWSEGGQLDLSDRSSWHWTAMIRQPDFVTKAVFEEAAAQVRCKKPEVPVEKARLEMFEEGLCVQAMHLGPYSTEAATMNALVRFARENGYQEDLGERRHHELYLSDPRRANPDRLKTVLRVPIKRANG</sequence>
<evidence type="ECO:0000313" key="2">
    <source>
        <dbReference type="EMBL" id="MEQ2441246.1"/>
    </source>
</evidence>
<accession>A0ABV1E1Q5</accession>
<gene>
    <name evidence="2" type="ORF">WMO26_10455</name>
</gene>
<dbReference type="InterPro" id="IPR024265">
    <property type="entry name" value="DUF3788"/>
</dbReference>
<dbReference type="InterPro" id="IPR029442">
    <property type="entry name" value="GyrI-like"/>
</dbReference>
<dbReference type="SUPFAM" id="SSF55136">
    <property type="entry name" value="Probable bacterial effector-binding domain"/>
    <property type="match status" value="1"/>
</dbReference>
<dbReference type="Pfam" id="PF06445">
    <property type="entry name" value="GyrI-like"/>
    <property type="match status" value="1"/>
</dbReference>
<feature type="domain" description="GyrI-like small molecule binding" evidence="1">
    <location>
        <begin position="162"/>
        <end position="349"/>
    </location>
</feature>
<organism evidence="2 3">
    <name type="scientific">Solibaculum intestinale</name>
    <dbReference type="NCBI Taxonomy" id="3133165"/>
    <lineage>
        <taxon>Bacteria</taxon>
        <taxon>Bacillati</taxon>
        <taxon>Bacillota</taxon>
        <taxon>Clostridia</taxon>
        <taxon>Eubacteriales</taxon>
        <taxon>Oscillospiraceae</taxon>
        <taxon>Solibaculum</taxon>
    </lineage>
</organism>
<reference evidence="2 3" key="1">
    <citation type="submission" date="2024-03" db="EMBL/GenBank/DDBJ databases">
        <title>Human intestinal bacterial collection.</title>
        <authorList>
            <person name="Pauvert C."/>
            <person name="Hitch T.C.A."/>
            <person name="Clavel T."/>
        </authorList>
    </citation>
    <scope>NUCLEOTIDE SEQUENCE [LARGE SCALE GENOMIC DNA]</scope>
    <source>
        <strain evidence="2 3">CLA-JM-H44</strain>
    </source>
</reference>
<dbReference type="InterPro" id="IPR011256">
    <property type="entry name" value="Reg_factor_effector_dom_sf"/>
</dbReference>
<name>A0ABV1E1Q5_9FIRM</name>
<comment type="caution">
    <text evidence="2">The sequence shown here is derived from an EMBL/GenBank/DDBJ whole genome shotgun (WGS) entry which is preliminary data.</text>
</comment>